<evidence type="ECO:0000256" key="4">
    <source>
        <dbReference type="ARBA" id="ARBA00022692"/>
    </source>
</evidence>
<feature type="domain" description="MgtC/SapB/SrpB/YhiD N-terminal" evidence="8">
    <location>
        <begin position="37"/>
        <end position="168"/>
    </location>
</feature>
<evidence type="ECO:0000256" key="2">
    <source>
        <dbReference type="ARBA" id="ARBA00009298"/>
    </source>
</evidence>
<keyword evidence="7" id="KW-0997">Cell inner membrane</keyword>
<feature type="transmembrane region" description="Helical" evidence="7">
    <location>
        <begin position="147"/>
        <end position="166"/>
    </location>
</feature>
<feature type="transmembrane region" description="Helical" evidence="7">
    <location>
        <begin position="99"/>
        <end position="116"/>
    </location>
</feature>
<evidence type="ECO:0000313" key="10">
    <source>
        <dbReference type="Proteomes" id="UP000295707"/>
    </source>
</evidence>
<feature type="transmembrane region" description="Helical" evidence="7">
    <location>
        <begin position="30"/>
        <end position="49"/>
    </location>
</feature>
<keyword evidence="3" id="KW-1003">Cell membrane</keyword>
<evidence type="ECO:0000256" key="5">
    <source>
        <dbReference type="ARBA" id="ARBA00022989"/>
    </source>
</evidence>
<keyword evidence="6 7" id="KW-0472">Membrane</keyword>
<name>A0A4R1HL46_9GAMM</name>
<dbReference type="RefSeq" id="WP_207891821.1">
    <property type="nucleotide sequence ID" value="NZ_SMFX01000001.1"/>
</dbReference>
<dbReference type="InterPro" id="IPR049177">
    <property type="entry name" value="MgtC_SapB_SrpB_YhiD_N"/>
</dbReference>
<comment type="similarity">
    <text evidence="2 7">Belongs to the MgtC/SapB family.</text>
</comment>
<reference evidence="9 10" key="1">
    <citation type="submission" date="2019-03" db="EMBL/GenBank/DDBJ databases">
        <title>Genomic Encyclopedia of Type Strains, Phase IV (KMG-IV): sequencing the most valuable type-strain genomes for metagenomic binning, comparative biology and taxonomic classification.</title>
        <authorList>
            <person name="Goeker M."/>
        </authorList>
    </citation>
    <scope>NUCLEOTIDE SEQUENCE [LARGE SCALE GENOMIC DNA]</scope>
    <source>
        <strain evidence="9 10">DSM 19610</strain>
    </source>
</reference>
<evidence type="ECO:0000256" key="3">
    <source>
        <dbReference type="ARBA" id="ARBA00022475"/>
    </source>
</evidence>
<evidence type="ECO:0000313" key="9">
    <source>
        <dbReference type="EMBL" id="TCK17932.1"/>
    </source>
</evidence>
<dbReference type="PANTHER" id="PTHR33778:SF1">
    <property type="entry name" value="MAGNESIUM TRANSPORTER YHID-RELATED"/>
    <property type="match status" value="1"/>
</dbReference>
<sequence>MPRGTLCSGIIPIRTDTTRLATPEIMDYDYLLIASRLLLAFLAGGIIGLERALHGREAGFRTHALVCVSSSLLMVLMVYQWTLVPEQYMDTIRADPTRLAQGIMTGIGFLGAGVIIKEGLSVRGLTTAASIWMTASIGIVIGMGFYYPAFFAAGLTIITLSVFRWIENKLPAQTYARFRVRFIRDKKTYDETLLRELIAEHQIKSFDSSYTLDGGGKFFEYEMTVRSRDTKNFFNLAETLTNMEQVSEFSIIPT</sequence>
<dbReference type="GO" id="GO:0005886">
    <property type="term" value="C:plasma membrane"/>
    <property type="evidence" value="ECO:0007669"/>
    <property type="project" value="UniProtKB-SubCell"/>
</dbReference>
<feature type="transmembrane region" description="Helical" evidence="7">
    <location>
        <begin position="61"/>
        <end position="79"/>
    </location>
</feature>
<organism evidence="9 10">
    <name type="scientific">Thiogranum longum</name>
    <dbReference type="NCBI Taxonomy" id="1537524"/>
    <lineage>
        <taxon>Bacteria</taxon>
        <taxon>Pseudomonadati</taxon>
        <taxon>Pseudomonadota</taxon>
        <taxon>Gammaproteobacteria</taxon>
        <taxon>Chromatiales</taxon>
        <taxon>Ectothiorhodospiraceae</taxon>
        <taxon>Thiogranum</taxon>
    </lineage>
</organism>
<dbReference type="AlphaFoldDB" id="A0A4R1HL46"/>
<evidence type="ECO:0000256" key="6">
    <source>
        <dbReference type="ARBA" id="ARBA00023136"/>
    </source>
</evidence>
<evidence type="ECO:0000256" key="7">
    <source>
        <dbReference type="RuleBase" id="RU365041"/>
    </source>
</evidence>
<dbReference type="EMBL" id="SMFX01000001">
    <property type="protein sequence ID" value="TCK17932.1"/>
    <property type="molecule type" value="Genomic_DNA"/>
</dbReference>
<dbReference type="InterPro" id="IPR003416">
    <property type="entry name" value="MgtC/SapB/SrpB/YhiD_fam"/>
</dbReference>
<evidence type="ECO:0000259" key="8">
    <source>
        <dbReference type="Pfam" id="PF02308"/>
    </source>
</evidence>
<keyword evidence="5 7" id="KW-1133">Transmembrane helix</keyword>
<comment type="caution">
    <text evidence="9">The sequence shown here is derived from an EMBL/GenBank/DDBJ whole genome shotgun (WGS) entry which is preliminary data.</text>
</comment>
<protein>
    <recommendedName>
        <fullName evidence="7">Protein MgtC</fullName>
    </recommendedName>
</protein>
<accession>A0A4R1HL46</accession>
<keyword evidence="10" id="KW-1185">Reference proteome</keyword>
<dbReference type="Pfam" id="PF02308">
    <property type="entry name" value="MgtC"/>
    <property type="match status" value="1"/>
</dbReference>
<gene>
    <name evidence="9" type="ORF">DFR30_1186</name>
</gene>
<evidence type="ECO:0000256" key="1">
    <source>
        <dbReference type="ARBA" id="ARBA00004651"/>
    </source>
</evidence>
<dbReference type="PANTHER" id="PTHR33778">
    <property type="entry name" value="PROTEIN MGTC"/>
    <property type="match status" value="1"/>
</dbReference>
<comment type="subcellular location">
    <subcellularLocation>
        <location evidence="7">Cell inner membrane</location>
        <topology evidence="7">Multi-pass membrane protein</topology>
    </subcellularLocation>
    <subcellularLocation>
        <location evidence="1">Cell membrane</location>
        <topology evidence="1">Multi-pass membrane protein</topology>
    </subcellularLocation>
</comment>
<keyword evidence="4 7" id="KW-0812">Transmembrane</keyword>
<dbReference type="PRINTS" id="PR01837">
    <property type="entry name" value="MGTCSAPBPROT"/>
</dbReference>
<proteinExistence type="inferred from homology"/>
<dbReference type="Proteomes" id="UP000295707">
    <property type="component" value="Unassembled WGS sequence"/>
</dbReference>